<evidence type="ECO:0000256" key="4">
    <source>
        <dbReference type="ARBA" id="ARBA00023012"/>
    </source>
</evidence>
<dbReference type="Pfam" id="PF02518">
    <property type="entry name" value="HATPase_c"/>
    <property type="match status" value="1"/>
</dbReference>
<dbReference type="Pfam" id="PF00512">
    <property type="entry name" value="HisKA"/>
    <property type="match status" value="1"/>
</dbReference>
<dbReference type="CDD" id="cd16922">
    <property type="entry name" value="HATPase_EvgS-ArcB-TorS-like"/>
    <property type="match status" value="1"/>
</dbReference>
<dbReference type="PANTHER" id="PTHR45339">
    <property type="entry name" value="HYBRID SIGNAL TRANSDUCTION HISTIDINE KINASE J"/>
    <property type="match status" value="1"/>
</dbReference>
<feature type="domain" description="Response regulatory" evidence="7">
    <location>
        <begin position="421"/>
        <end position="545"/>
    </location>
</feature>
<evidence type="ECO:0000256" key="5">
    <source>
        <dbReference type="PROSITE-ProRule" id="PRU00169"/>
    </source>
</evidence>
<feature type="domain" description="Response regulatory" evidence="7">
    <location>
        <begin position="288"/>
        <end position="402"/>
    </location>
</feature>
<dbReference type="InterPro" id="IPR001789">
    <property type="entry name" value="Sig_transdc_resp-reg_receiver"/>
</dbReference>
<dbReference type="Gene3D" id="3.40.50.2300">
    <property type="match status" value="2"/>
</dbReference>
<dbReference type="InterPro" id="IPR004358">
    <property type="entry name" value="Sig_transdc_His_kin-like_C"/>
</dbReference>
<keyword evidence="4" id="KW-0902">Two-component regulatory system</keyword>
<dbReference type="AlphaFoldDB" id="A0A366FVK5"/>
<dbReference type="SMART" id="SM00388">
    <property type="entry name" value="HisKA"/>
    <property type="match status" value="1"/>
</dbReference>
<dbReference type="SUPFAM" id="SSF47384">
    <property type="entry name" value="Homodimeric domain of signal transducing histidine kinase"/>
    <property type="match status" value="1"/>
</dbReference>
<evidence type="ECO:0000259" key="6">
    <source>
        <dbReference type="PROSITE" id="PS50109"/>
    </source>
</evidence>
<evidence type="ECO:0000256" key="1">
    <source>
        <dbReference type="ARBA" id="ARBA00000085"/>
    </source>
</evidence>
<accession>A0A366FVK5</accession>
<feature type="modified residue" description="4-aspartylphosphate" evidence="5">
    <location>
        <position position="338"/>
    </location>
</feature>
<dbReference type="PANTHER" id="PTHR45339:SF1">
    <property type="entry name" value="HYBRID SIGNAL TRANSDUCTION HISTIDINE KINASE J"/>
    <property type="match status" value="1"/>
</dbReference>
<feature type="modified residue" description="4-aspartylphosphate" evidence="5">
    <location>
        <position position="476"/>
    </location>
</feature>
<evidence type="ECO:0000313" key="8">
    <source>
        <dbReference type="EMBL" id="RBP17729.1"/>
    </source>
</evidence>
<dbReference type="Gene3D" id="1.10.287.130">
    <property type="match status" value="1"/>
</dbReference>
<name>A0A366FVK5_9HYPH</name>
<dbReference type="SMART" id="SM00387">
    <property type="entry name" value="HATPase_c"/>
    <property type="match status" value="1"/>
</dbReference>
<dbReference type="InterPro" id="IPR003594">
    <property type="entry name" value="HATPase_dom"/>
</dbReference>
<dbReference type="EMBL" id="QNRK01000002">
    <property type="protein sequence ID" value="RBP17729.1"/>
    <property type="molecule type" value="Genomic_DNA"/>
</dbReference>
<dbReference type="InterPro" id="IPR011006">
    <property type="entry name" value="CheY-like_superfamily"/>
</dbReference>
<protein>
    <recommendedName>
        <fullName evidence="2">histidine kinase</fullName>
        <ecNumber evidence="2">2.7.13.3</ecNumber>
    </recommendedName>
</protein>
<evidence type="ECO:0000259" key="7">
    <source>
        <dbReference type="PROSITE" id="PS50110"/>
    </source>
</evidence>
<reference evidence="8 9" key="1">
    <citation type="submission" date="2018-06" db="EMBL/GenBank/DDBJ databases">
        <title>Genomic Encyclopedia of Type Strains, Phase IV (KMG-IV): sequencing the most valuable type-strain genomes for metagenomic binning, comparative biology and taxonomic classification.</title>
        <authorList>
            <person name="Goeker M."/>
        </authorList>
    </citation>
    <scope>NUCLEOTIDE SEQUENCE [LARGE SCALE GENOMIC DNA]</scope>
    <source>
        <strain evidence="8 9">DSM 24875</strain>
    </source>
</reference>
<dbReference type="EC" id="2.7.13.3" evidence="2"/>
<dbReference type="InterPro" id="IPR036097">
    <property type="entry name" value="HisK_dim/P_sf"/>
</dbReference>
<proteinExistence type="predicted"/>
<dbReference type="Proteomes" id="UP000253529">
    <property type="component" value="Unassembled WGS sequence"/>
</dbReference>
<feature type="domain" description="Histidine kinase" evidence="6">
    <location>
        <begin position="54"/>
        <end position="271"/>
    </location>
</feature>
<evidence type="ECO:0000256" key="2">
    <source>
        <dbReference type="ARBA" id="ARBA00012438"/>
    </source>
</evidence>
<evidence type="ECO:0000313" key="9">
    <source>
        <dbReference type="Proteomes" id="UP000253529"/>
    </source>
</evidence>
<dbReference type="FunFam" id="3.30.565.10:FF:000010">
    <property type="entry name" value="Sensor histidine kinase RcsC"/>
    <property type="match status" value="1"/>
</dbReference>
<dbReference type="PROSITE" id="PS50110">
    <property type="entry name" value="RESPONSE_REGULATORY"/>
    <property type="match status" value="2"/>
</dbReference>
<dbReference type="InterPro" id="IPR003661">
    <property type="entry name" value="HisK_dim/P_dom"/>
</dbReference>
<dbReference type="SUPFAM" id="SSF52172">
    <property type="entry name" value="CheY-like"/>
    <property type="match status" value="2"/>
</dbReference>
<comment type="caution">
    <text evidence="8">The sequence shown here is derived from an EMBL/GenBank/DDBJ whole genome shotgun (WGS) entry which is preliminary data.</text>
</comment>
<evidence type="ECO:0000256" key="3">
    <source>
        <dbReference type="ARBA" id="ARBA00022553"/>
    </source>
</evidence>
<dbReference type="Gene3D" id="3.30.565.10">
    <property type="entry name" value="Histidine kinase-like ATPase, C-terminal domain"/>
    <property type="match status" value="1"/>
</dbReference>
<dbReference type="RefSeq" id="WP_113887679.1">
    <property type="nucleotide sequence ID" value="NZ_QNRK01000002.1"/>
</dbReference>
<dbReference type="OrthoDB" id="9801651at2"/>
<dbReference type="CDD" id="cd17546">
    <property type="entry name" value="REC_hyHK_CKI1_RcsC-like"/>
    <property type="match status" value="1"/>
</dbReference>
<organism evidence="8 9">
    <name type="scientific">Roseiarcus fermentans</name>
    <dbReference type="NCBI Taxonomy" id="1473586"/>
    <lineage>
        <taxon>Bacteria</taxon>
        <taxon>Pseudomonadati</taxon>
        <taxon>Pseudomonadota</taxon>
        <taxon>Alphaproteobacteria</taxon>
        <taxon>Hyphomicrobiales</taxon>
        <taxon>Roseiarcaceae</taxon>
        <taxon>Roseiarcus</taxon>
    </lineage>
</organism>
<keyword evidence="3 5" id="KW-0597">Phosphoprotein</keyword>
<dbReference type="Pfam" id="PF00072">
    <property type="entry name" value="Response_reg"/>
    <property type="match status" value="1"/>
</dbReference>
<dbReference type="SMART" id="SM00448">
    <property type="entry name" value="REC"/>
    <property type="match status" value="1"/>
</dbReference>
<dbReference type="SUPFAM" id="SSF55874">
    <property type="entry name" value="ATPase domain of HSP90 chaperone/DNA topoisomerase II/histidine kinase"/>
    <property type="match status" value="1"/>
</dbReference>
<comment type="catalytic activity">
    <reaction evidence="1">
        <text>ATP + protein L-histidine = ADP + protein N-phospho-L-histidine.</text>
        <dbReference type="EC" id="2.7.13.3"/>
    </reaction>
</comment>
<keyword evidence="9" id="KW-1185">Reference proteome</keyword>
<dbReference type="PROSITE" id="PS50109">
    <property type="entry name" value="HIS_KIN"/>
    <property type="match status" value="1"/>
</dbReference>
<sequence>MDIGAVNTVFAQIGAVALLAASLCKRARTRTEEHARRGGRDRSASLDEARFLATLSHEMRTPLAGILGMADLLRLAGLSPEHTCYVEAIRRSGAALIALIDETLDRSRIEAGRLALVADAVDLARLVEDVVELLAPCAQGKGLEIAASIGADAPKVVRADAMRLRQVLLNLAGNAVKFTERGGVCVAVERGEGDALRLAVIDTGPGVPPDRREAIFEDYQQGDGSSGRRLEGAGLGLPISRRLVALMGGTLSLSDTPGGGSTFAFTISAPACEGAAPDPNPGLPPGARAVIVANSPFEAPAIALRLAEIGVTVARAEGLASGLAALAGRDRPDVVIVDCALGPEATGRLAEAAREAGALKTLALFSPFERRAFGQRSLDGFDGWLVKPVRARSLYERLAAEVPAAPQRARRAAPDDPPPRRALVAEDADINALIAEKALRRLGFEPVRARDGVEAVRLASPRGQGAPPPFDLILMDLRMPRIDGFEAARRLRRWERQAGARPTPIVALSADRFARDLGRAQEHFDALLTKPFDVEDLANAVDRLCRQGRTAAGGLSKAS</sequence>
<gene>
    <name evidence="8" type="ORF">DFR50_102221</name>
</gene>
<dbReference type="CDD" id="cd00082">
    <property type="entry name" value="HisKA"/>
    <property type="match status" value="1"/>
</dbReference>
<dbReference type="PRINTS" id="PR00344">
    <property type="entry name" value="BCTRLSENSOR"/>
</dbReference>
<dbReference type="InterPro" id="IPR036890">
    <property type="entry name" value="HATPase_C_sf"/>
</dbReference>
<dbReference type="InterPro" id="IPR005467">
    <property type="entry name" value="His_kinase_dom"/>
</dbReference>
<dbReference type="GO" id="GO:0000155">
    <property type="term" value="F:phosphorelay sensor kinase activity"/>
    <property type="evidence" value="ECO:0007669"/>
    <property type="project" value="InterPro"/>
</dbReference>